<evidence type="ECO:0000313" key="12">
    <source>
        <dbReference type="Proteomes" id="UP001597213"/>
    </source>
</evidence>
<evidence type="ECO:0000259" key="10">
    <source>
        <dbReference type="PROSITE" id="PS50928"/>
    </source>
</evidence>
<evidence type="ECO:0000256" key="9">
    <source>
        <dbReference type="RuleBase" id="RU363032"/>
    </source>
</evidence>
<dbReference type="PANTHER" id="PTHR30133">
    <property type="entry name" value="CATIONIC AMINO ACID TRANSPORTER, MEMBRANE COMPONENT"/>
    <property type="match status" value="1"/>
</dbReference>
<evidence type="ECO:0000256" key="3">
    <source>
        <dbReference type="ARBA" id="ARBA00022448"/>
    </source>
</evidence>
<keyword evidence="4" id="KW-1003">Cell membrane</keyword>
<evidence type="ECO:0000256" key="7">
    <source>
        <dbReference type="ARBA" id="ARBA00022989"/>
    </source>
</evidence>
<keyword evidence="5" id="KW-0997">Cell inner membrane</keyword>
<accession>A0ABW4R9W8</accession>
<dbReference type="PROSITE" id="PS50928">
    <property type="entry name" value="ABC_TM1"/>
    <property type="match status" value="1"/>
</dbReference>
<evidence type="ECO:0000256" key="1">
    <source>
        <dbReference type="ARBA" id="ARBA00004429"/>
    </source>
</evidence>
<sequence length="222" mass="23509">MQQVIQYFPQLAAGLGVTMMVALGSFAIGLMAALILAPLAIFGPRWLRLAIAGYVGLIRGLPELLIIFLIFYGGTVLLTGVAGRYVEVDALTAGIAALSTVSAAYLTEILRGALLSVPQGQWEAAMALGLRRPRVFRLVILPQMMRRALPGLGNQWLICLKDSALVSVVGLEELMRKSVIAAGATHEPLAFYLTAGGLYVAVTAVSTLMLGAYGRQLAPAGR</sequence>
<dbReference type="EMBL" id="JBHUEN010000043">
    <property type="protein sequence ID" value="MFD1883011.1"/>
    <property type="molecule type" value="Genomic_DNA"/>
</dbReference>
<keyword evidence="7 9" id="KW-1133">Transmembrane helix</keyword>
<keyword evidence="8 9" id="KW-0472">Membrane</keyword>
<dbReference type="PANTHER" id="PTHR30133:SF2">
    <property type="entry name" value="ARGININE ABC TRANSPORTER PERMEASE PROTEIN ARTQ"/>
    <property type="match status" value="1"/>
</dbReference>
<organism evidence="11 12">
    <name type="scientific">Paracoccus pacificus</name>
    <dbReference type="NCBI Taxonomy" id="1463598"/>
    <lineage>
        <taxon>Bacteria</taxon>
        <taxon>Pseudomonadati</taxon>
        <taxon>Pseudomonadota</taxon>
        <taxon>Alphaproteobacteria</taxon>
        <taxon>Rhodobacterales</taxon>
        <taxon>Paracoccaceae</taxon>
        <taxon>Paracoccus</taxon>
    </lineage>
</organism>
<dbReference type="CDD" id="cd06261">
    <property type="entry name" value="TM_PBP2"/>
    <property type="match status" value="1"/>
</dbReference>
<dbReference type="Proteomes" id="UP001597213">
    <property type="component" value="Unassembled WGS sequence"/>
</dbReference>
<evidence type="ECO:0000256" key="2">
    <source>
        <dbReference type="ARBA" id="ARBA00010072"/>
    </source>
</evidence>
<dbReference type="InterPro" id="IPR051613">
    <property type="entry name" value="ABC_transp_permease_HisMQ"/>
</dbReference>
<feature type="transmembrane region" description="Helical" evidence="9">
    <location>
        <begin position="64"/>
        <end position="82"/>
    </location>
</feature>
<dbReference type="InterPro" id="IPR000515">
    <property type="entry name" value="MetI-like"/>
</dbReference>
<feature type="transmembrane region" description="Helical" evidence="9">
    <location>
        <begin position="88"/>
        <end position="106"/>
    </location>
</feature>
<feature type="transmembrane region" description="Helical" evidence="9">
    <location>
        <begin position="20"/>
        <end position="43"/>
    </location>
</feature>
<keyword evidence="6 9" id="KW-0812">Transmembrane</keyword>
<comment type="similarity">
    <text evidence="2">Belongs to the binding-protein-dependent transport system permease family. HisMQ subfamily.</text>
</comment>
<dbReference type="Pfam" id="PF00528">
    <property type="entry name" value="BPD_transp_1"/>
    <property type="match status" value="1"/>
</dbReference>
<feature type="domain" description="ABC transmembrane type-1" evidence="10">
    <location>
        <begin position="15"/>
        <end position="210"/>
    </location>
</feature>
<evidence type="ECO:0000256" key="6">
    <source>
        <dbReference type="ARBA" id="ARBA00022692"/>
    </source>
</evidence>
<dbReference type="Gene3D" id="1.10.3720.10">
    <property type="entry name" value="MetI-like"/>
    <property type="match status" value="1"/>
</dbReference>
<keyword evidence="3 9" id="KW-0813">Transport</keyword>
<proteinExistence type="inferred from homology"/>
<dbReference type="SUPFAM" id="SSF161098">
    <property type="entry name" value="MetI-like"/>
    <property type="match status" value="1"/>
</dbReference>
<evidence type="ECO:0000256" key="5">
    <source>
        <dbReference type="ARBA" id="ARBA00022519"/>
    </source>
</evidence>
<feature type="transmembrane region" description="Helical" evidence="9">
    <location>
        <begin position="191"/>
        <end position="213"/>
    </location>
</feature>
<dbReference type="InterPro" id="IPR010065">
    <property type="entry name" value="AA_ABC_transptr_permease_3TM"/>
</dbReference>
<comment type="subcellular location">
    <subcellularLocation>
        <location evidence="1">Cell inner membrane</location>
        <topology evidence="1">Multi-pass membrane protein</topology>
    </subcellularLocation>
    <subcellularLocation>
        <location evidence="9">Cell membrane</location>
        <topology evidence="9">Multi-pass membrane protein</topology>
    </subcellularLocation>
</comment>
<evidence type="ECO:0000256" key="8">
    <source>
        <dbReference type="ARBA" id="ARBA00023136"/>
    </source>
</evidence>
<evidence type="ECO:0000313" key="11">
    <source>
        <dbReference type="EMBL" id="MFD1883011.1"/>
    </source>
</evidence>
<protein>
    <submittedName>
        <fullName evidence="11">ABC transporter permease</fullName>
    </submittedName>
</protein>
<name>A0ABW4R9W8_9RHOB</name>
<dbReference type="InterPro" id="IPR035906">
    <property type="entry name" value="MetI-like_sf"/>
</dbReference>
<comment type="caution">
    <text evidence="11">The sequence shown here is derived from an EMBL/GenBank/DDBJ whole genome shotgun (WGS) entry which is preliminary data.</text>
</comment>
<dbReference type="RefSeq" id="WP_379143995.1">
    <property type="nucleotide sequence ID" value="NZ_JBHUEN010000043.1"/>
</dbReference>
<evidence type="ECO:0000256" key="4">
    <source>
        <dbReference type="ARBA" id="ARBA00022475"/>
    </source>
</evidence>
<keyword evidence="12" id="KW-1185">Reference proteome</keyword>
<dbReference type="NCBIfam" id="TIGR01726">
    <property type="entry name" value="HEQRo_perm_3TM"/>
    <property type="match status" value="1"/>
</dbReference>
<reference evidence="12" key="1">
    <citation type="journal article" date="2019" name="Int. J. Syst. Evol. Microbiol.">
        <title>The Global Catalogue of Microorganisms (GCM) 10K type strain sequencing project: providing services to taxonomists for standard genome sequencing and annotation.</title>
        <authorList>
            <consortium name="The Broad Institute Genomics Platform"/>
            <consortium name="The Broad Institute Genome Sequencing Center for Infectious Disease"/>
            <person name="Wu L."/>
            <person name="Ma J."/>
        </authorList>
    </citation>
    <scope>NUCLEOTIDE SEQUENCE [LARGE SCALE GENOMIC DNA]</scope>
    <source>
        <strain evidence="12">CCUG 56029</strain>
    </source>
</reference>
<gene>
    <name evidence="11" type="ORF">ACFSCT_14910</name>
</gene>